<protein>
    <recommendedName>
        <fullName evidence="8 9">1,4-dihydroxy-2-naphthoate octaprenyltransferase</fullName>
        <shortName evidence="8">DHNA-octaprenyltransferase</shortName>
        <ecNumber evidence="8 9">2.5.1.74</ecNumber>
    </recommendedName>
</protein>
<proteinExistence type="inferred from homology"/>
<feature type="transmembrane region" description="Helical" evidence="8">
    <location>
        <begin position="145"/>
        <end position="164"/>
    </location>
</feature>
<comment type="similarity">
    <text evidence="8">Belongs to the MenA family. Type 1 subfamily.</text>
</comment>
<evidence type="ECO:0000256" key="3">
    <source>
        <dbReference type="ARBA" id="ARBA00022475"/>
    </source>
</evidence>
<keyword evidence="11" id="KW-1185">Reference proteome</keyword>
<dbReference type="GO" id="GO:0042371">
    <property type="term" value="P:vitamin K biosynthetic process"/>
    <property type="evidence" value="ECO:0007669"/>
    <property type="project" value="TreeGrafter"/>
</dbReference>
<dbReference type="GO" id="GO:0005886">
    <property type="term" value="C:plasma membrane"/>
    <property type="evidence" value="ECO:0007669"/>
    <property type="project" value="UniProtKB-SubCell"/>
</dbReference>
<evidence type="ECO:0000313" key="10">
    <source>
        <dbReference type="EMBL" id="SHJ75137.1"/>
    </source>
</evidence>
<evidence type="ECO:0000256" key="1">
    <source>
        <dbReference type="ARBA" id="ARBA00004141"/>
    </source>
</evidence>
<evidence type="ECO:0000313" key="11">
    <source>
        <dbReference type="Proteomes" id="UP000183994"/>
    </source>
</evidence>
<dbReference type="CDD" id="cd13962">
    <property type="entry name" value="PT_UbiA_UBIAD1"/>
    <property type="match status" value="1"/>
</dbReference>
<dbReference type="InterPro" id="IPR026046">
    <property type="entry name" value="UBIAD1"/>
</dbReference>
<evidence type="ECO:0000256" key="5">
    <source>
        <dbReference type="ARBA" id="ARBA00022692"/>
    </source>
</evidence>
<feature type="transmembrane region" description="Helical" evidence="8">
    <location>
        <begin position="268"/>
        <end position="291"/>
    </location>
</feature>
<feature type="transmembrane region" description="Helical" evidence="8">
    <location>
        <begin position="92"/>
        <end position="110"/>
    </location>
</feature>
<accession>A0A1M6LV77</accession>
<evidence type="ECO:0000256" key="6">
    <source>
        <dbReference type="ARBA" id="ARBA00022989"/>
    </source>
</evidence>
<dbReference type="GO" id="GO:0009234">
    <property type="term" value="P:menaquinone biosynthetic process"/>
    <property type="evidence" value="ECO:0007669"/>
    <property type="project" value="UniProtKB-UniRule"/>
</dbReference>
<dbReference type="GO" id="GO:0046428">
    <property type="term" value="F:1,4-dihydroxy-2-naphthoate polyprenyltransferase activity"/>
    <property type="evidence" value="ECO:0007669"/>
    <property type="project" value="UniProtKB-UniRule"/>
</dbReference>
<dbReference type="NCBIfam" id="TIGR00751">
    <property type="entry name" value="menA"/>
    <property type="match status" value="1"/>
</dbReference>
<gene>
    <name evidence="8" type="primary">menA</name>
    <name evidence="10" type="ORF">SAMN02745216_02197</name>
</gene>
<dbReference type="AlphaFoldDB" id="A0A1M6LV77"/>
<evidence type="ECO:0000256" key="8">
    <source>
        <dbReference type="HAMAP-Rule" id="MF_01937"/>
    </source>
</evidence>
<feature type="transmembrane region" description="Helical" evidence="8">
    <location>
        <begin position="170"/>
        <end position="191"/>
    </location>
</feature>
<keyword evidence="7 8" id="KW-0472">Membrane</keyword>
<dbReference type="PIRSF" id="PIRSF005355">
    <property type="entry name" value="UBIAD1"/>
    <property type="match status" value="1"/>
</dbReference>
<dbReference type="InterPro" id="IPR044878">
    <property type="entry name" value="UbiA_sf"/>
</dbReference>
<dbReference type="NCBIfam" id="NF004751">
    <property type="entry name" value="PRK06080.1-3"/>
    <property type="match status" value="1"/>
</dbReference>
<dbReference type="EMBL" id="FQZU01000011">
    <property type="protein sequence ID" value="SHJ75137.1"/>
    <property type="molecule type" value="Genomic_DNA"/>
</dbReference>
<reference evidence="11" key="1">
    <citation type="submission" date="2016-11" db="EMBL/GenBank/DDBJ databases">
        <authorList>
            <person name="Varghese N."/>
            <person name="Submissions S."/>
        </authorList>
    </citation>
    <scope>NUCLEOTIDE SEQUENCE [LARGE SCALE GENOMIC DNA]</scope>
    <source>
        <strain evidence="11">DSM 16219</strain>
    </source>
</reference>
<name>A0A1M6LV77_9BACT</name>
<organism evidence="10 11">
    <name type="scientific">Desulfatibacillum alkenivorans DSM 16219</name>
    <dbReference type="NCBI Taxonomy" id="1121393"/>
    <lineage>
        <taxon>Bacteria</taxon>
        <taxon>Pseudomonadati</taxon>
        <taxon>Thermodesulfobacteriota</taxon>
        <taxon>Desulfobacteria</taxon>
        <taxon>Desulfobacterales</taxon>
        <taxon>Desulfatibacillaceae</taxon>
        <taxon>Desulfatibacillum</taxon>
    </lineage>
</organism>
<dbReference type="OrthoDB" id="9767568at2"/>
<keyword evidence="5 8" id="KW-0812">Transmembrane</keyword>
<comment type="catalytic activity">
    <reaction evidence="8">
        <text>an all-trans-polyprenyl diphosphate + 1,4-dihydroxy-2-naphthoate + H(+) = a 2-demethylmenaquinol + CO2 + diphosphate</text>
        <dbReference type="Rhea" id="RHEA:26478"/>
        <dbReference type="Rhea" id="RHEA-COMP:9563"/>
        <dbReference type="Rhea" id="RHEA-COMP:9564"/>
        <dbReference type="ChEBI" id="CHEBI:11173"/>
        <dbReference type="ChEBI" id="CHEBI:15378"/>
        <dbReference type="ChEBI" id="CHEBI:16526"/>
        <dbReference type="ChEBI" id="CHEBI:33019"/>
        <dbReference type="ChEBI" id="CHEBI:55437"/>
        <dbReference type="ChEBI" id="CHEBI:58914"/>
        <dbReference type="EC" id="2.5.1.74"/>
    </reaction>
</comment>
<evidence type="ECO:0000256" key="4">
    <source>
        <dbReference type="ARBA" id="ARBA00022679"/>
    </source>
</evidence>
<dbReference type="PANTHER" id="PTHR13929:SF0">
    <property type="entry name" value="UBIA PRENYLTRANSFERASE DOMAIN-CONTAINING PROTEIN 1"/>
    <property type="match status" value="1"/>
</dbReference>
<keyword evidence="6 8" id="KW-1133">Transmembrane helix</keyword>
<feature type="transmembrane region" description="Helical" evidence="8">
    <location>
        <begin position="212"/>
        <end position="232"/>
    </location>
</feature>
<comment type="pathway">
    <text evidence="8">Quinol/quinone metabolism; menaquinone biosynthesis; menaquinol from 1,4-dihydroxy-2-naphthoate: step 1/2.</text>
</comment>
<dbReference type="Pfam" id="PF01040">
    <property type="entry name" value="UbiA"/>
    <property type="match status" value="1"/>
</dbReference>
<dbReference type="InterPro" id="IPR004657">
    <property type="entry name" value="MenA"/>
</dbReference>
<keyword evidence="2 8" id="KW-0474">Menaquinone biosynthesis</keyword>
<comment type="function">
    <text evidence="8">Conversion of 1,4-dihydroxy-2-naphthoate (DHNA) to demethylmenaquinone (DMK).</text>
</comment>
<dbReference type="HAMAP" id="MF_01937">
    <property type="entry name" value="MenA_1"/>
    <property type="match status" value="1"/>
</dbReference>
<dbReference type="EC" id="2.5.1.74" evidence="8 9"/>
<feature type="transmembrane region" description="Helical" evidence="8">
    <location>
        <begin position="116"/>
        <end position="133"/>
    </location>
</feature>
<dbReference type="STRING" id="1121393.SAMN02745216_02197"/>
<dbReference type="UniPathway" id="UPA00079">
    <property type="reaction ID" value="UER00168"/>
</dbReference>
<evidence type="ECO:0000256" key="2">
    <source>
        <dbReference type="ARBA" id="ARBA00022428"/>
    </source>
</evidence>
<evidence type="ECO:0000256" key="9">
    <source>
        <dbReference type="NCBIfam" id="TIGR00751"/>
    </source>
</evidence>
<keyword evidence="3 8" id="KW-1003">Cell membrane</keyword>
<feature type="transmembrane region" description="Helical" evidence="8">
    <location>
        <begin position="38"/>
        <end position="58"/>
    </location>
</feature>
<keyword evidence="4 8" id="KW-0808">Transferase</keyword>
<dbReference type="RefSeq" id="WP_073475685.1">
    <property type="nucleotide sequence ID" value="NZ_FQZU01000011.1"/>
</dbReference>
<sequence>MNDQTKHWIMAIRPRTLPAGAAPVILGLGLAWEQGLCWWAAAAALACCIFMQIGANLVNDYFDYAHGVDDKDRLGPDRVTQQGLIPPGQVKAAFIACFAAAFLLGVALAVRGGLPIVIIGLASIAFAYLYTGGPKPLSYLGLGEALAFLFFGPVAVGGTYYLQTLEISKTVIVAGMGPGFLAAMLMSVNNLRDIASDTRTGKRTVAVMLGERRARIFSLSLLLFSWLMPLIYLGEHPAKLIVIAAPLSAQLFKDHWRAISNAPLDKKMNLVLAATGQYAFVYSLLFAIGVAV</sequence>
<evidence type="ECO:0000256" key="7">
    <source>
        <dbReference type="ARBA" id="ARBA00023136"/>
    </source>
</evidence>
<dbReference type="InterPro" id="IPR000537">
    <property type="entry name" value="UbiA_prenyltransferase"/>
</dbReference>
<comment type="subcellular location">
    <subcellularLocation>
        <location evidence="8">Cell membrane</location>
        <topology evidence="8">Multi-pass membrane protein</topology>
    </subcellularLocation>
    <subcellularLocation>
        <location evidence="1">Membrane</location>
        <topology evidence="1">Multi-pass membrane protein</topology>
    </subcellularLocation>
</comment>
<dbReference type="Proteomes" id="UP000183994">
    <property type="component" value="Unassembled WGS sequence"/>
</dbReference>
<dbReference type="PANTHER" id="PTHR13929">
    <property type="entry name" value="1,4-DIHYDROXY-2-NAPHTHOATE OCTAPRENYLTRANSFERASE"/>
    <property type="match status" value="1"/>
</dbReference>
<dbReference type="Gene3D" id="1.10.357.140">
    <property type="entry name" value="UbiA prenyltransferase"/>
    <property type="match status" value="1"/>
</dbReference>